<evidence type="ECO:0000256" key="6">
    <source>
        <dbReference type="SAM" id="Phobius"/>
    </source>
</evidence>
<keyword evidence="9" id="KW-1185">Reference proteome</keyword>
<evidence type="ECO:0000313" key="9">
    <source>
        <dbReference type="Proteomes" id="UP000054226"/>
    </source>
</evidence>
<gene>
    <name evidence="8" type="ORF">H074_01857</name>
</gene>
<name>M2XUM2_9PSEU</name>
<evidence type="ECO:0000256" key="2">
    <source>
        <dbReference type="ARBA" id="ARBA00022525"/>
    </source>
</evidence>
<evidence type="ECO:0000256" key="1">
    <source>
        <dbReference type="ARBA" id="ARBA00022512"/>
    </source>
</evidence>
<keyword evidence="4" id="KW-0572">Peptidoglycan-anchor</keyword>
<evidence type="ECO:0000256" key="5">
    <source>
        <dbReference type="SAM" id="MobiDB-lite"/>
    </source>
</evidence>
<keyword evidence="6" id="KW-0812">Transmembrane</keyword>
<dbReference type="PROSITE" id="PS50847">
    <property type="entry name" value="GRAM_POS_ANCHORING"/>
    <property type="match status" value="1"/>
</dbReference>
<feature type="transmembrane region" description="Helical" evidence="6">
    <location>
        <begin position="206"/>
        <end position="225"/>
    </location>
</feature>
<feature type="domain" description="Gram-positive cocci surface proteins LPxTG" evidence="7">
    <location>
        <begin position="196"/>
        <end position="231"/>
    </location>
</feature>
<reference evidence="8 9" key="1">
    <citation type="journal article" date="2013" name="Genome Announc.">
        <title>Draft Genome Sequence of Amycolatopsis decaplanina Strain DSM 44594T.</title>
        <authorList>
            <person name="Kaur N."/>
            <person name="Kumar S."/>
            <person name="Bala M."/>
            <person name="Raghava G.P."/>
            <person name="Mayilraj S."/>
        </authorList>
    </citation>
    <scope>NUCLEOTIDE SEQUENCE [LARGE SCALE GENOMIC DNA]</scope>
    <source>
        <strain evidence="8 9">DSM 44594</strain>
    </source>
</reference>
<dbReference type="InterPro" id="IPR019931">
    <property type="entry name" value="LPXTG_anchor"/>
</dbReference>
<sequence length="231" mass="22848">MSQWRDLKEASMNKKTYGVLAGAAFSLILLGAGPADAGERGNAGAPPGHAQDTAKPQPPSKADFSGHGANKHGPYDSTRDGSPSANGNGGGEAAGKPCAGCVGKADNKNPPGQLPGGSDANAGYECDRNHGVGRGNPAHTACVPDRTPPATNPPVETPPPGGPRGEIAPPAVVPVAAHAAAVAPRADVPVESSPSLAKTGFDLEPVLLTGLGSLAAGGAALYAGARRRREA</sequence>
<organism evidence="8 9">
    <name type="scientific">Amycolatopsis decaplanina DSM 44594</name>
    <dbReference type="NCBI Taxonomy" id="1284240"/>
    <lineage>
        <taxon>Bacteria</taxon>
        <taxon>Bacillati</taxon>
        <taxon>Actinomycetota</taxon>
        <taxon>Actinomycetes</taxon>
        <taxon>Pseudonocardiales</taxon>
        <taxon>Pseudonocardiaceae</taxon>
        <taxon>Amycolatopsis</taxon>
    </lineage>
</organism>
<keyword evidence="1" id="KW-0134">Cell wall</keyword>
<dbReference type="EMBL" id="AOHO01000019">
    <property type="protein sequence ID" value="EME64641.1"/>
    <property type="molecule type" value="Genomic_DNA"/>
</dbReference>
<accession>M2XUM2</accession>
<dbReference type="OrthoDB" id="3638395at2"/>
<feature type="compositionally biased region" description="Pro residues" evidence="5">
    <location>
        <begin position="146"/>
        <end position="162"/>
    </location>
</feature>
<dbReference type="Proteomes" id="UP000054226">
    <property type="component" value="Unassembled WGS sequence"/>
</dbReference>
<evidence type="ECO:0000313" key="8">
    <source>
        <dbReference type="EMBL" id="EME64641.1"/>
    </source>
</evidence>
<dbReference type="PATRIC" id="fig|1284240.4.peg.369"/>
<proteinExistence type="predicted"/>
<protein>
    <recommendedName>
        <fullName evidence="7">Gram-positive cocci surface proteins LPxTG domain-containing protein</fullName>
    </recommendedName>
</protein>
<dbReference type="AlphaFoldDB" id="M2XUM2"/>
<evidence type="ECO:0000259" key="7">
    <source>
        <dbReference type="PROSITE" id="PS50847"/>
    </source>
</evidence>
<evidence type="ECO:0000256" key="3">
    <source>
        <dbReference type="ARBA" id="ARBA00022729"/>
    </source>
</evidence>
<keyword evidence="3" id="KW-0732">Signal</keyword>
<keyword evidence="6" id="KW-1133">Transmembrane helix</keyword>
<feature type="region of interest" description="Disordered" evidence="5">
    <location>
        <begin position="33"/>
        <end position="169"/>
    </location>
</feature>
<comment type="caution">
    <text evidence="8">The sequence shown here is derived from an EMBL/GenBank/DDBJ whole genome shotgun (WGS) entry which is preliminary data.</text>
</comment>
<keyword evidence="6" id="KW-0472">Membrane</keyword>
<keyword evidence="2" id="KW-0964">Secreted</keyword>
<evidence type="ECO:0000256" key="4">
    <source>
        <dbReference type="ARBA" id="ARBA00023088"/>
    </source>
</evidence>